<proteinExistence type="predicted"/>
<evidence type="ECO:0000313" key="2">
    <source>
        <dbReference type="EMBL" id="MVT44470.1"/>
    </source>
</evidence>
<reference evidence="2 3" key="1">
    <citation type="submission" date="2019-12" db="EMBL/GenBank/DDBJ databases">
        <title>The draft genomic sequence of strain Chitinophaga oryziterrae JCM 16595.</title>
        <authorList>
            <person name="Zhang X."/>
        </authorList>
    </citation>
    <scope>NUCLEOTIDE SEQUENCE [LARGE SCALE GENOMIC DNA]</scope>
    <source>
        <strain evidence="2 3">JCM 16595</strain>
    </source>
</reference>
<dbReference type="Pfam" id="PF05559">
    <property type="entry name" value="DUF763"/>
    <property type="match status" value="1"/>
</dbReference>
<evidence type="ECO:0000313" key="3">
    <source>
        <dbReference type="Proteomes" id="UP000468388"/>
    </source>
</evidence>
<comment type="caution">
    <text evidence="2">The sequence shown here is derived from an EMBL/GenBank/DDBJ whole genome shotgun (WGS) entry which is preliminary data.</text>
</comment>
<dbReference type="EMBL" id="WRXO01000011">
    <property type="protein sequence ID" value="MVT44470.1"/>
    <property type="molecule type" value="Genomic_DNA"/>
</dbReference>
<dbReference type="Proteomes" id="UP000468388">
    <property type="component" value="Unassembled WGS sequence"/>
</dbReference>
<accession>A0A6N8JGX6</accession>
<feature type="region of interest" description="Disordered" evidence="1">
    <location>
        <begin position="376"/>
        <end position="399"/>
    </location>
</feature>
<organism evidence="2 3">
    <name type="scientific">Chitinophaga oryziterrae</name>
    <dbReference type="NCBI Taxonomy" id="1031224"/>
    <lineage>
        <taxon>Bacteria</taxon>
        <taxon>Pseudomonadati</taxon>
        <taxon>Bacteroidota</taxon>
        <taxon>Chitinophagia</taxon>
        <taxon>Chitinophagales</taxon>
        <taxon>Chitinophagaceae</taxon>
        <taxon>Chitinophaga</taxon>
    </lineage>
</organism>
<dbReference type="RefSeq" id="WP_157303263.1">
    <property type="nucleotide sequence ID" value="NZ_BAAAZB010000036.1"/>
</dbReference>
<sequence>MSRAYADLPLHYGHVPLWLAKRMSLLGGAIVETILADYGKAEVLRRLSDPCWFQALGCVMGMDWHSSGITTSVMGALKKAVNPHAKEFGIYICGGKGKHSKQTPEELLVVAEKTGLNAQMLVRSSKLAAKVDNTAVQDGFQLYLHSFIVSDEGDWSVVQQGMNDASGMARRYHWHSAAFQHFTEAPHTFIYGQNQGLILNLTDKDAMSTKAGLLQLVKEDPRKLLPEIRSIVMPSHHDVRAKDVDLKRLGSVLALAHERELLDFESLLLLEGLGPRTLQSLTLVSEVIHGTPSRFTDPARFSFAHGGKDGHPFPVPVNVYDETINTLRDAVNKAKIGQTDKQDAIRKLSVLSQQLEKDFIPNENFDQVIARERNDSWRHGGRTVMGKSKPPDPQLSLFD</sequence>
<name>A0A6N8JGX6_9BACT</name>
<dbReference type="OrthoDB" id="9802662at2"/>
<protein>
    <submittedName>
        <fullName evidence="2">DUF763 domain-containing protein</fullName>
    </submittedName>
</protein>
<gene>
    <name evidence="2" type="ORF">GO495_28000</name>
</gene>
<keyword evidence="3" id="KW-1185">Reference proteome</keyword>
<dbReference type="InterPro" id="IPR008482">
    <property type="entry name" value="DUF763"/>
</dbReference>
<dbReference type="AlphaFoldDB" id="A0A6N8JGX6"/>
<evidence type="ECO:0000256" key="1">
    <source>
        <dbReference type="SAM" id="MobiDB-lite"/>
    </source>
</evidence>
<dbReference type="PANTHER" id="PTHR38597">
    <property type="entry name" value="BLL3834 PROTEIN"/>
    <property type="match status" value="1"/>
</dbReference>
<dbReference type="PANTHER" id="PTHR38597:SF1">
    <property type="entry name" value="BLL3834 PROTEIN"/>
    <property type="match status" value="1"/>
</dbReference>